<evidence type="ECO:0000256" key="2">
    <source>
        <dbReference type="ARBA" id="ARBA00022553"/>
    </source>
</evidence>
<dbReference type="SUPFAM" id="SSF140741">
    <property type="entry name" value="RUN domain-like"/>
    <property type="match status" value="1"/>
</dbReference>
<dbReference type="CDD" id="cd17686">
    <property type="entry name" value="RUN_RUBCN"/>
    <property type="match status" value="1"/>
</dbReference>
<dbReference type="InterPro" id="IPR048569">
    <property type="entry name" value="RUBC_PIKBD"/>
</dbReference>
<dbReference type="InterPro" id="IPR025258">
    <property type="entry name" value="RH_dom"/>
</dbReference>
<evidence type="ECO:0000256" key="4">
    <source>
        <dbReference type="ARBA" id="ARBA00023006"/>
    </source>
</evidence>
<feature type="compositionally biased region" description="Low complexity" evidence="6">
    <location>
        <begin position="792"/>
        <end position="810"/>
    </location>
</feature>
<dbReference type="PROSITE" id="PS50297">
    <property type="entry name" value="ANK_REP_REGION"/>
    <property type="match status" value="1"/>
</dbReference>
<dbReference type="PROSITE" id="PS50826">
    <property type="entry name" value="RUN"/>
    <property type="match status" value="1"/>
</dbReference>
<keyword evidence="4" id="KW-0072">Autophagy</keyword>
<feature type="compositionally biased region" description="Low complexity" evidence="6">
    <location>
        <begin position="699"/>
        <end position="714"/>
    </location>
</feature>
<dbReference type="InterPro" id="IPR036770">
    <property type="entry name" value="Ankyrin_rpt-contain_sf"/>
</dbReference>
<comment type="caution">
    <text evidence="8">The sequence shown here is derived from an EMBL/GenBank/DDBJ whole genome shotgun (WGS) entry which is preliminary data.</text>
</comment>
<dbReference type="Pfam" id="PF13901">
    <property type="entry name" value="RH_dom"/>
    <property type="match status" value="1"/>
</dbReference>
<keyword evidence="9" id="KW-1185">Reference proteome</keyword>
<feature type="compositionally biased region" description="Basic and acidic residues" evidence="6">
    <location>
        <begin position="722"/>
        <end position="735"/>
    </location>
</feature>
<reference evidence="8" key="2">
    <citation type="submission" date="2021-08" db="EMBL/GenBank/DDBJ databases">
        <authorList>
            <person name="Eriksson T."/>
        </authorList>
    </citation>
    <scope>NUCLEOTIDE SEQUENCE</scope>
    <source>
        <strain evidence="8">Stoneville</strain>
        <tissue evidence="8">Whole head</tissue>
    </source>
</reference>
<feature type="region of interest" description="Disordered" evidence="6">
    <location>
        <begin position="792"/>
        <end position="813"/>
    </location>
</feature>
<dbReference type="PROSITE" id="PS50088">
    <property type="entry name" value="ANK_REPEAT"/>
    <property type="match status" value="1"/>
</dbReference>
<feature type="region of interest" description="Disordered" evidence="6">
    <location>
        <begin position="1388"/>
        <end position="1417"/>
    </location>
</feature>
<dbReference type="InterPro" id="IPR037213">
    <property type="entry name" value="Run_dom_sf"/>
</dbReference>
<dbReference type="GO" id="GO:1901981">
    <property type="term" value="F:phosphatidylinositol phosphate binding"/>
    <property type="evidence" value="ECO:0007669"/>
    <property type="project" value="TreeGrafter"/>
</dbReference>
<dbReference type="CDD" id="cd22240">
    <property type="entry name" value="akirin"/>
    <property type="match status" value="1"/>
</dbReference>
<evidence type="ECO:0000256" key="3">
    <source>
        <dbReference type="ARBA" id="ARBA00022753"/>
    </source>
</evidence>
<dbReference type="InterPro" id="IPR004012">
    <property type="entry name" value="Run_dom"/>
</dbReference>
<dbReference type="SMART" id="SM00248">
    <property type="entry name" value="ANK"/>
    <property type="match status" value="8"/>
</dbReference>
<organism evidence="8 9">
    <name type="scientific">Tenebrio molitor</name>
    <name type="common">Yellow mealworm beetle</name>
    <dbReference type="NCBI Taxonomy" id="7067"/>
    <lineage>
        <taxon>Eukaryota</taxon>
        <taxon>Metazoa</taxon>
        <taxon>Ecdysozoa</taxon>
        <taxon>Arthropoda</taxon>
        <taxon>Hexapoda</taxon>
        <taxon>Insecta</taxon>
        <taxon>Pterygota</taxon>
        <taxon>Neoptera</taxon>
        <taxon>Endopterygota</taxon>
        <taxon>Coleoptera</taxon>
        <taxon>Polyphaga</taxon>
        <taxon>Cucujiformia</taxon>
        <taxon>Tenebrionidae</taxon>
        <taxon>Tenebrio</taxon>
    </lineage>
</organism>
<evidence type="ECO:0000256" key="5">
    <source>
        <dbReference type="PROSITE-ProRule" id="PRU00023"/>
    </source>
</evidence>
<evidence type="ECO:0000256" key="6">
    <source>
        <dbReference type="SAM" id="MobiDB-lite"/>
    </source>
</evidence>
<dbReference type="GO" id="GO:0005770">
    <property type="term" value="C:late endosome"/>
    <property type="evidence" value="ECO:0007669"/>
    <property type="project" value="UniProtKB-SubCell"/>
</dbReference>
<reference evidence="8" key="1">
    <citation type="journal article" date="2020" name="J Insects Food Feed">
        <title>The yellow mealworm (Tenebrio molitor) genome: a resource for the emerging insects as food and feed industry.</title>
        <authorList>
            <person name="Eriksson T."/>
            <person name="Andere A."/>
            <person name="Kelstrup H."/>
            <person name="Emery V."/>
            <person name="Picard C."/>
        </authorList>
    </citation>
    <scope>NUCLEOTIDE SEQUENCE</scope>
    <source>
        <strain evidence="8">Stoneville</strain>
        <tissue evidence="8">Whole head</tissue>
    </source>
</reference>
<dbReference type="EMBL" id="JABDTM020028311">
    <property type="protein sequence ID" value="KAH0809147.1"/>
    <property type="molecule type" value="Genomic_DNA"/>
</dbReference>
<sequence>MGGSVSQVFQSGSALLSNGHGHKVSDSTRQKVQTIFDALRANPKIGVQRLEGLLQQIPKNENILVIHDEAGYNLLQKCVGANNVELVRWLLARHTAADVNRFPCSLPLHIACLKGHDDCVELLLKHGAKVDVEARMCWPGAHSSNCEERGKYSSAIQQEENCIERESRDRPSSKLQSAIYYALDGDQVTILTMLAQRSEDPWNGIFRARKPLLHAACERGAWRCTQFLVTERTDEIHILKDEYYPVHYAVLHDSKFLELLINAGADTTVRTCTQQMTLLHAVLLVAHKSAEDTVSTIRLLLDHGCKELINTPDSLGNTPLHALIVRYALEEAQYGYDKWNKWDVLHLVRYLIQSGARQSINHAGNSAVACVLRHVRDWDVCYELLNMLLHEGGDPNMVGRDGSVPLMVCLVPLINKDPLHHFTHSMKVCYLNCIRILLKEGANPNCSYRANLTPLHVLVFTVSENITLNCDVQKELNFEFIKNLLILLLIHGLDPNVRISNRTQHILQSCMDMIQNVRDCKDIHYVYDLTLTLVQYGANPDLSLNMTEAIKNHPLHLQPIWKTKNYILYYYIMLISRKENLIMDPNMSFSKIIMLFYLIMQHKPLFECLKILHTQQLSLVPGFDGCVRLFDERWRRPLRMRPALPANVLATELKMACATLKRSLDWEPVLGGRPAKRRRCIPFCESPTHRDRASPPASPATSVASSSKPKSAFPDVVSQKLTPEKRKRWDIELHRTNRRPVSPSWEQSSADSAAATQPCHMAQVSQKCNRKYMAENIKAELRRLQRRKQLQYSMENSDGSSSGGENSESPSRSERALFTFKQVGLICERMLRELESEIREEYDNVLTGKLAEQYDAFVKFTYDQIHKNYSTAPPSCKYSPRRNSLELLRDLKTTVEGLLVSQVANVWYIYGGLNRFHCSVEKIFKHGCKSPGIENTSYFNFIQGLEWLQPENSKSYFSIDCEYKPHVPQNLKDDKASIWLYRSLENHSLSQKLSWLLSDKTHLLKCYQKYAFLCQEKYAEAALICLRAVERNQASLMSEINPCLFLLEANAKEFHKMHRRCSSYPDDHLKMYAECEKKRSRTMQDVKEADKSPVKVPRIKGKLKPWHSMPTLRSNNFQMKGKEVFAQSKTTPSTPIYTKKISANSLKFDYKSMQYPKMRKSNLKKGGAKGRKETRHVIINNCDIIEHTPPLSSSQSSGNMGTDDLMNLSTKSLPETRNLTHSPRLVDSFLPLPGEKDFRKTPKKSFIEDGGMSVLPMATGVTKTENQLRCSAVTHVMNNNESEGSSTIQVSHWFTYFPRPAKGQSLLSFLTSSQFARANAELDRENAHFSISEAIISAMEQIRCRRDVKLADDQFDDSDPEIMDLKQRIRIRRREKLVEKQRKVWTEPLMSDGKTDTATTVSPCSTTPESLSDSASSDEVDDLEIDEVSNLSDNHGLSVSMASLYSEADVLKRPRGAPDGASDIFSAEGVALSLISKFSEKQLPRASDLEWLVSEEDAPQALLPMPKSWPVSPDESTCSSTLLRGTQEWAPPRPQIIFTIHPPPSRKILIAKQNYRCAGCSMKVAPQYASRFRYCDYLGRYFCTGCHTNQLALIPGRVLQKWDFNRYPVSSFSYRLLEQMYSDPLFRVFELNKHIWKMSKNLQFCRRFRLGLFHLKDFIFVCKYAETVRDKLQQEKSYMLTEPEVYSMEDLVNVRNGDMKLRLKYLVDLCCRHTSECKLCIARGFICEICHAPEVIFPWQMRKVRRCSQCGMCYHICCWEPSKQPCQKCVRISRRKESIGNSSSDNF</sequence>
<dbReference type="Pfam" id="PF21054">
    <property type="entry name" value="RUBC_PIKBD"/>
    <property type="match status" value="1"/>
</dbReference>
<comment type="subcellular location">
    <subcellularLocation>
        <location evidence="1">Late endosome</location>
    </subcellularLocation>
</comment>
<evidence type="ECO:0000256" key="1">
    <source>
        <dbReference type="ARBA" id="ARBA00004603"/>
    </source>
</evidence>
<dbReference type="Gene3D" id="1.25.40.20">
    <property type="entry name" value="Ankyrin repeat-containing domain"/>
    <property type="match status" value="3"/>
</dbReference>
<accession>A0A8J6H861</accession>
<protein>
    <recommendedName>
        <fullName evidence="7">RUN domain-containing protein</fullName>
    </recommendedName>
</protein>
<dbReference type="PANTHER" id="PTHR45971:SF1">
    <property type="entry name" value="RUBICON, ISOFORM A"/>
    <property type="match status" value="1"/>
</dbReference>
<dbReference type="SMART" id="SM01175">
    <property type="entry name" value="DUF4206"/>
    <property type="match status" value="1"/>
</dbReference>
<evidence type="ECO:0000313" key="8">
    <source>
        <dbReference type="EMBL" id="KAH0809147.1"/>
    </source>
</evidence>
<evidence type="ECO:0000259" key="7">
    <source>
        <dbReference type="PROSITE" id="PS50826"/>
    </source>
</evidence>
<evidence type="ECO:0000313" key="9">
    <source>
        <dbReference type="Proteomes" id="UP000719412"/>
    </source>
</evidence>
<feature type="repeat" description="ANK" evidence="5">
    <location>
        <begin position="107"/>
        <end position="135"/>
    </location>
</feature>
<dbReference type="Pfam" id="PF12796">
    <property type="entry name" value="Ank_2"/>
    <property type="match status" value="1"/>
</dbReference>
<dbReference type="Gene3D" id="1.20.58.900">
    <property type="match status" value="1"/>
</dbReference>
<feature type="region of interest" description="Disordered" evidence="6">
    <location>
        <begin position="685"/>
        <end position="758"/>
    </location>
</feature>
<dbReference type="SUPFAM" id="SSF48403">
    <property type="entry name" value="Ankyrin repeat"/>
    <property type="match status" value="1"/>
</dbReference>
<proteinExistence type="predicted"/>
<dbReference type="InterPro" id="IPR002110">
    <property type="entry name" value="Ankyrin_rpt"/>
</dbReference>
<feature type="domain" description="RUN" evidence="7">
    <location>
        <begin position="907"/>
        <end position="1041"/>
    </location>
</feature>
<keyword evidence="3" id="KW-0967">Endosome</keyword>
<gene>
    <name evidence="8" type="ORF">GEV33_013644</name>
</gene>
<feature type="compositionally biased region" description="Polar residues" evidence="6">
    <location>
        <begin position="744"/>
        <end position="755"/>
    </location>
</feature>
<dbReference type="Proteomes" id="UP000719412">
    <property type="component" value="Unassembled WGS sequence"/>
</dbReference>
<keyword evidence="2" id="KW-0597">Phosphoprotein</keyword>
<feature type="compositionally biased region" description="Polar residues" evidence="6">
    <location>
        <begin position="1396"/>
        <end position="1415"/>
    </location>
</feature>
<dbReference type="GO" id="GO:0006914">
    <property type="term" value="P:autophagy"/>
    <property type="evidence" value="ECO:0007669"/>
    <property type="project" value="UniProtKB-KW"/>
</dbReference>
<dbReference type="InterPro" id="IPR052428">
    <property type="entry name" value="Autophagy_HostDef_Reg"/>
</dbReference>
<dbReference type="PANTHER" id="PTHR45971">
    <property type="entry name" value="PHOX (PX) DOMAIN-CONTAINING PROTEIN"/>
    <property type="match status" value="1"/>
</dbReference>
<name>A0A8J6H861_TENMO</name>
<keyword evidence="5" id="KW-0040">ANK repeat</keyword>